<dbReference type="InterPro" id="IPR000175">
    <property type="entry name" value="Na/ntran_symport"/>
</dbReference>
<evidence type="ECO:0000256" key="7">
    <source>
        <dbReference type="ARBA" id="ARBA00023180"/>
    </source>
</evidence>
<keyword evidence="6 9" id="KW-0472">Membrane</keyword>
<keyword evidence="8" id="KW-1015">Disulfide bond</keyword>
<accession>A0ABD0LF48</accession>
<evidence type="ECO:0000256" key="1">
    <source>
        <dbReference type="ARBA" id="ARBA00004141"/>
    </source>
</evidence>
<sequence>AFLIPFLVSLMLCGLPLYFLETSIGQFTTRGAFHVWSFCPIMKGAGIGMLALSVIFFWYYNTIMAWALYYAVASCQSVVPWSRCDGWWNTPNCMVRSANASVGAANDSLSGSSVTMSYLSNVTTGETETNAARATMNISDDNVGATKLVSAAEEFWQHNALQVSSGMGEPGDVVWYLVLALVVSLLFIFCALVKGVKSAGKNPRDSVLLTFLCEGTSVYGGFAIFAVLGYMANVAGLTIDKVVSSETVITALLDFFPRTLPRYRVLVTALFCALFFVAGLPFVTQVILVFLLTRYKPPTYGDYEYDEWASVFGWIIATVSFVPIPVVAVYQLYHAQGSFLQ</sequence>
<evidence type="ECO:0000256" key="2">
    <source>
        <dbReference type="ARBA" id="ARBA00006459"/>
    </source>
</evidence>
<keyword evidence="4 9" id="KW-0812">Transmembrane</keyword>
<name>A0ABD0LF48_9CAEN</name>
<dbReference type="EMBL" id="JACVVK020000056">
    <property type="protein sequence ID" value="KAK7497733.1"/>
    <property type="molecule type" value="Genomic_DNA"/>
</dbReference>
<evidence type="ECO:0000256" key="4">
    <source>
        <dbReference type="ARBA" id="ARBA00022692"/>
    </source>
</evidence>
<comment type="similarity">
    <text evidence="2">Belongs to the sodium:neurotransmitter symporter (SNF) (TC 2.A.22) family.</text>
</comment>
<dbReference type="SUPFAM" id="SSF161070">
    <property type="entry name" value="SNF-like"/>
    <property type="match status" value="1"/>
</dbReference>
<dbReference type="Pfam" id="PF00209">
    <property type="entry name" value="SNF"/>
    <property type="match status" value="2"/>
</dbReference>
<dbReference type="InterPro" id="IPR037272">
    <property type="entry name" value="SNS_sf"/>
</dbReference>
<feature type="disulfide bond" evidence="8">
    <location>
        <begin position="84"/>
        <end position="93"/>
    </location>
</feature>
<proteinExistence type="inferred from homology"/>
<evidence type="ECO:0000256" key="8">
    <source>
        <dbReference type="PIRSR" id="PIRSR600175-2"/>
    </source>
</evidence>
<evidence type="ECO:0000256" key="6">
    <source>
        <dbReference type="ARBA" id="ARBA00023136"/>
    </source>
</evidence>
<dbReference type="PANTHER" id="PTHR11616:SF321">
    <property type="entry name" value="SODIUM-DEPENDENT NUTRIENT AMINO ACID TRANSPORTER 1-RELATED"/>
    <property type="match status" value="1"/>
</dbReference>
<dbReference type="Proteomes" id="UP001519460">
    <property type="component" value="Unassembled WGS sequence"/>
</dbReference>
<dbReference type="GO" id="GO:0016020">
    <property type="term" value="C:membrane"/>
    <property type="evidence" value="ECO:0007669"/>
    <property type="project" value="UniProtKB-SubCell"/>
</dbReference>
<evidence type="ECO:0000256" key="9">
    <source>
        <dbReference type="SAM" id="Phobius"/>
    </source>
</evidence>
<organism evidence="10 11">
    <name type="scientific">Batillaria attramentaria</name>
    <dbReference type="NCBI Taxonomy" id="370345"/>
    <lineage>
        <taxon>Eukaryota</taxon>
        <taxon>Metazoa</taxon>
        <taxon>Spiralia</taxon>
        <taxon>Lophotrochozoa</taxon>
        <taxon>Mollusca</taxon>
        <taxon>Gastropoda</taxon>
        <taxon>Caenogastropoda</taxon>
        <taxon>Sorbeoconcha</taxon>
        <taxon>Cerithioidea</taxon>
        <taxon>Batillariidae</taxon>
        <taxon>Batillaria</taxon>
    </lineage>
</organism>
<keyword evidence="5 9" id="KW-1133">Transmembrane helix</keyword>
<feature type="non-terminal residue" evidence="10">
    <location>
        <position position="1"/>
    </location>
</feature>
<keyword evidence="3" id="KW-0813">Transport</keyword>
<dbReference type="AlphaFoldDB" id="A0ABD0LF48"/>
<evidence type="ECO:0000313" key="10">
    <source>
        <dbReference type="EMBL" id="KAK7497733.1"/>
    </source>
</evidence>
<dbReference type="PROSITE" id="PS50267">
    <property type="entry name" value="NA_NEUROTRAN_SYMP_3"/>
    <property type="match status" value="2"/>
</dbReference>
<protein>
    <submittedName>
        <fullName evidence="10">Uncharacterized protein</fullName>
    </submittedName>
</protein>
<feature type="transmembrane region" description="Helical" evidence="9">
    <location>
        <begin position="36"/>
        <end position="60"/>
    </location>
</feature>
<keyword evidence="11" id="KW-1185">Reference proteome</keyword>
<feature type="transmembrane region" description="Helical" evidence="9">
    <location>
        <begin position="265"/>
        <end position="291"/>
    </location>
</feature>
<feature type="transmembrane region" description="Helical" evidence="9">
    <location>
        <begin position="311"/>
        <end position="333"/>
    </location>
</feature>
<dbReference type="PRINTS" id="PR00176">
    <property type="entry name" value="NANEUSMPORT"/>
</dbReference>
<dbReference type="PANTHER" id="PTHR11616">
    <property type="entry name" value="SODIUM/CHLORIDE DEPENDENT TRANSPORTER"/>
    <property type="match status" value="1"/>
</dbReference>
<evidence type="ECO:0000313" key="11">
    <source>
        <dbReference type="Proteomes" id="UP001519460"/>
    </source>
</evidence>
<evidence type="ECO:0000256" key="3">
    <source>
        <dbReference type="ARBA" id="ARBA00022448"/>
    </source>
</evidence>
<feature type="transmembrane region" description="Helical" evidence="9">
    <location>
        <begin position="207"/>
        <end position="228"/>
    </location>
</feature>
<feature type="non-terminal residue" evidence="10">
    <location>
        <position position="341"/>
    </location>
</feature>
<comment type="subcellular location">
    <subcellularLocation>
        <location evidence="1">Membrane</location>
        <topology evidence="1">Multi-pass membrane protein</topology>
    </subcellularLocation>
</comment>
<comment type="caution">
    <text evidence="10">The sequence shown here is derived from an EMBL/GenBank/DDBJ whole genome shotgun (WGS) entry which is preliminary data.</text>
</comment>
<gene>
    <name evidence="10" type="ORF">BaRGS_00011128</name>
</gene>
<evidence type="ECO:0000256" key="5">
    <source>
        <dbReference type="ARBA" id="ARBA00022989"/>
    </source>
</evidence>
<feature type="transmembrane region" description="Helical" evidence="9">
    <location>
        <begin position="6"/>
        <end position="24"/>
    </location>
</feature>
<reference evidence="10 11" key="1">
    <citation type="journal article" date="2023" name="Sci. Data">
        <title>Genome assembly of the Korean intertidal mud-creeper Batillaria attramentaria.</title>
        <authorList>
            <person name="Patra A.K."/>
            <person name="Ho P.T."/>
            <person name="Jun S."/>
            <person name="Lee S.J."/>
            <person name="Kim Y."/>
            <person name="Won Y.J."/>
        </authorList>
    </citation>
    <scope>NUCLEOTIDE SEQUENCE [LARGE SCALE GENOMIC DNA]</scope>
    <source>
        <strain evidence="10">Wonlab-2016</strain>
    </source>
</reference>
<keyword evidence="7" id="KW-0325">Glycoprotein</keyword>
<feature type="transmembrane region" description="Helical" evidence="9">
    <location>
        <begin position="173"/>
        <end position="195"/>
    </location>
</feature>